<dbReference type="RefSeq" id="WP_013722289.1">
    <property type="nucleotide sequence ID" value="NC_015422.1"/>
</dbReference>
<evidence type="ECO:0000313" key="5">
    <source>
        <dbReference type="Proteomes" id="UP000007938"/>
    </source>
</evidence>
<keyword evidence="5" id="KW-1185">Reference proteome</keyword>
<dbReference type="OrthoDB" id="8819584at2"/>
<keyword evidence="2" id="KW-0812">Transmembrane</keyword>
<name>F4GFR0_ALIDK</name>
<keyword evidence="2" id="KW-0472">Membrane</keyword>
<evidence type="ECO:0000259" key="3">
    <source>
        <dbReference type="Pfam" id="PF09335"/>
    </source>
</evidence>
<feature type="transmembrane region" description="Helical" evidence="2">
    <location>
        <begin position="68"/>
        <end position="91"/>
    </location>
</feature>
<organism evidence="4 5">
    <name type="scientific">Alicycliphilus denitrificans (strain DSM 14773 / CIP 107495 / K601)</name>
    <dbReference type="NCBI Taxonomy" id="596154"/>
    <lineage>
        <taxon>Bacteria</taxon>
        <taxon>Pseudomonadati</taxon>
        <taxon>Pseudomonadota</taxon>
        <taxon>Betaproteobacteria</taxon>
        <taxon>Burkholderiales</taxon>
        <taxon>Comamonadaceae</taxon>
        <taxon>Alicycliphilus</taxon>
    </lineage>
</organism>
<proteinExistence type="predicted"/>
<evidence type="ECO:0000313" key="4">
    <source>
        <dbReference type="EMBL" id="AEB85075.1"/>
    </source>
</evidence>
<dbReference type="Pfam" id="PF09335">
    <property type="entry name" value="VTT_dom"/>
    <property type="match status" value="1"/>
</dbReference>
<dbReference type="KEGG" id="adk:Alide2_2723"/>
<feature type="domain" description="VTT" evidence="3">
    <location>
        <begin position="48"/>
        <end position="168"/>
    </location>
</feature>
<evidence type="ECO:0000256" key="1">
    <source>
        <dbReference type="SAM" id="MobiDB-lite"/>
    </source>
</evidence>
<evidence type="ECO:0000256" key="2">
    <source>
        <dbReference type="SAM" id="Phobius"/>
    </source>
</evidence>
<dbReference type="Proteomes" id="UP000007938">
    <property type="component" value="Chromosome"/>
</dbReference>
<protein>
    <recommendedName>
        <fullName evidence="3">VTT domain-containing protein</fullName>
    </recommendedName>
</protein>
<dbReference type="EMBL" id="CP002657">
    <property type="protein sequence ID" value="AEB85075.1"/>
    <property type="molecule type" value="Genomic_DNA"/>
</dbReference>
<keyword evidence="2" id="KW-1133">Transmembrane helix</keyword>
<feature type="transmembrane region" description="Helical" evidence="2">
    <location>
        <begin position="111"/>
        <end position="129"/>
    </location>
</feature>
<reference evidence="4 5" key="2">
    <citation type="submission" date="2011-04" db="EMBL/GenBank/DDBJ databases">
        <title>Complete sequence of chromosome of Alicycliphilus denitrificans K601.</title>
        <authorList>
            <consortium name="US DOE Joint Genome Institute"/>
            <person name="Lucas S."/>
            <person name="Han J."/>
            <person name="Lapidus A."/>
            <person name="Cheng J.-F."/>
            <person name="Goodwin L."/>
            <person name="Pitluck S."/>
            <person name="Peters L."/>
            <person name="Zeytun A."/>
            <person name="Detter J.C."/>
            <person name="Han C."/>
            <person name="Tapia R."/>
            <person name="Land M."/>
            <person name="Hauser L."/>
            <person name="Kyrpides N."/>
            <person name="Ivanova N."/>
            <person name="Mikhailova N."/>
            <person name="Pagani I."/>
            <person name="Oosterkamp M."/>
            <person name="Pieper D."/>
            <person name="van Berkel W."/>
            <person name="Langenhoff A."/>
            <person name="Smidt H."/>
            <person name="Stams A."/>
            <person name="Woyke T."/>
        </authorList>
    </citation>
    <scope>NUCLEOTIDE SEQUENCE [LARGE SCALE GENOMIC DNA]</scope>
    <source>
        <strain evidence="5">DSM 14773 / CIP 107495 / K601</strain>
    </source>
</reference>
<feature type="transmembrane region" description="Helical" evidence="2">
    <location>
        <begin position="30"/>
        <end position="61"/>
    </location>
</feature>
<gene>
    <name evidence="4" type="ordered locus">Alide2_2723</name>
</gene>
<feature type="region of interest" description="Disordered" evidence="1">
    <location>
        <begin position="196"/>
        <end position="220"/>
    </location>
</feature>
<feature type="compositionally biased region" description="Pro residues" evidence="1">
    <location>
        <begin position="209"/>
        <end position="220"/>
    </location>
</feature>
<accession>F4GFR0</accession>
<dbReference type="STRING" id="596154.Alide2_2723"/>
<feature type="transmembrane region" description="Helical" evidence="2">
    <location>
        <begin position="162"/>
        <end position="178"/>
    </location>
</feature>
<sequence length="220" mass="23626">MTMLHETVETAETVETGLLRALTRGAETRAFPLIVAAVAMATTLSMTIPFGTLLVAAVLLAPRRWRSIAATSSIGAAIGALVLYLVFHHLGWNRFFVAYPDVVRSTAWRDATSWLGGYGVPALLVIAALPVPLTPALMFAAISRLPVAEVLLALWLGKLVKYTLYAWLASAFPSPWIRRVQDRTATLHAALSRAQALDPGSQHRAAPGTSPPGPTDRPQP</sequence>
<dbReference type="AlphaFoldDB" id="F4GFR0"/>
<dbReference type="InterPro" id="IPR032816">
    <property type="entry name" value="VTT_dom"/>
</dbReference>
<reference evidence="4 5" key="1">
    <citation type="journal article" date="2011" name="J. Bacteriol.">
        <title>Genome Sequences of Alicycliphilus denitrificans Strains BC and K601T.</title>
        <authorList>
            <person name="Oosterkamp M.J."/>
            <person name="Veuskens T."/>
            <person name="Plugge C.M."/>
            <person name="Langenhoff A.A."/>
            <person name="Gerritse J."/>
            <person name="van Berkel W.J."/>
            <person name="Pieper D.H."/>
            <person name="Junca H."/>
            <person name="Goodwin L.A."/>
            <person name="Daligault H.E."/>
            <person name="Bruce D.C."/>
            <person name="Detter J.C."/>
            <person name="Tapia R."/>
            <person name="Han C.S."/>
            <person name="Land M.L."/>
            <person name="Hauser L.J."/>
            <person name="Smidt H."/>
            <person name="Stams A.J."/>
        </authorList>
    </citation>
    <scope>NUCLEOTIDE SEQUENCE [LARGE SCALE GENOMIC DNA]</scope>
    <source>
        <strain evidence="5">DSM 14773 / CIP 107495 / K601</strain>
    </source>
</reference>
<dbReference type="HOGENOM" id="CLU_1359470_0_0_4"/>
<dbReference type="eggNOG" id="COG1238">
    <property type="taxonomic scope" value="Bacteria"/>
</dbReference>